<dbReference type="InterPro" id="IPR049551">
    <property type="entry name" value="PKS_DH_C"/>
</dbReference>
<dbReference type="GO" id="GO:1901336">
    <property type="term" value="P:lactone biosynthetic process"/>
    <property type="evidence" value="ECO:0007669"/>
    <property type="project" value="UniProtKB-ARBA"/>
</dbReference>
<dbReference type="SUPFAM" id="SSF53335">
    <property type="entry name" value="S-adenosyl-L-methionine-dependent methyltransferases"/>
    <property type="match status" value="1"/>
</dbReference>
<dbReference type="PROSITE" id="PS50075">
    <property type="entry name" value="CARRIER"/>
    <property type="match status" value="1"/>
</dbReference>
<feature type="region of interest" description="Disordered" evidence="8">
    <location>
        <begin position="426"/>
        <end position="448"/>
    </location>
</feature>
<evidence type="ECO:0000256" key="5">
    <source>
        <dbReference type="ARBA" id="ARBA00023268"/>
    </source>
</evidence>
<dbReference type="InterPro" id="IPR057326">
    <property type="entry name" value="KR_dom"/>
</dbReference>
<gene>
    <name evidence="12" type="ORF">D0Z07_5105</name>
</gene>
<dbReference type="GO" id="GO:0004312">
    <property type="term" value="F:fatty acid synthase activity"/>
    <property type="evidence" value="ECO:0007669"/>
    <property type="project" value="TreeGrafter"/>
</dbReference>
<protein>
    <submittedName>
        <fullName evidence="12">Highly reducing polyketide synthase</fullName>
    </submittedName>
</protein>
<dbReference type="OrthoDB" id="329835at2759"/>
<dbReference type="PANTHER" id="PTHR43775:SF29">
    <property type="entry name" value="ASPERFURANONE POLYKETIDE SYNTHASE AFOG-RELATED"/>
    <property type="match status" value="1"/>
</dbReference>
<dbReference type="PROSITE" id="PS00606">
    <property type="entry name" value="KS3_1"/>
    <property type="match status" value="1"/>
</dbReference>
<dbReference type="Gene3D" id="3.40.50.150">
    <property type="entry name" value="Vaccinia Virus protein VP39"/>
    <property type="match status" value="1"/>
</dbReference>
<feature type="active site" description="Proton donor; for dehydratase activity" evidence="7">
    <location>
        <position position="1173"/>
    </location>
</feature>
<dbReference type="EMBL" id="VNKQ01000009">
    <property type="protein sequence ID" value="KAG0649046.1"/>
    <property type="molecule type" value="Genomic_DNA"/>
</dbReference>
<name>A0A9P6VJ38_9HELO</name>
<evidence type="ECO:0000313" key="12">
    <source>
        <dbReference type="EMBL" id="KAG0649046.1"/>
    </source>
</evidence>
<evidence type="ECO:0000256" key="8">
    <source>
        <dbReference type="SAM" id="MobiDB-lite"/>
    </source>
</evidence>
<dbReference type="Proteomes" id="UP000785200">
    <property type="component" value="Unassembled WGS sequence"/>
</dbReference>
<dbReference type="CDD" id="cd00833">
    <property type="entry name" value="PKS"/>
    <property type="match status" value="1"/>
</dbReference>
<dbReference type="InterPro" id="IPR032821">
    <property type="entry name" value="PKS_assoc"/>
</dbReference>
<dbReference type="InterPro" id="IPR020807">
    <property type="entry name" value="PKS_DH"/>
</dbReference>
<dbReference type="InterPro" id="IPR049900">
    <property type="entry name" value="PKS_mFAS_DH"/>
</dbReference>
<reference evidence="12" key="1">
    <citation type="submission" date="2019-07" db="EMBL/GenBank/DDBJ databases">
        <title>Hyphodiscus hymeniophilus genome sequencing and assembly.</title>
        <authorList>
            <person name="Kramer G."/>
            <person name="Nodwell J."/>
        </authorList>
    </citation>
    <scope>NUCLEOTIDE SEQUENCE</scope>
    <source>
        <strain evidence="12">ATCC 34498</strain>
    </source>
</reference>
<accession>A0A9P6VJ38</accession>
<dbReference type="InterPro" id="IPR049552">
    <property type="entry name" value="PKS_DH_N"/>
</dbReference>
<feature type="region of interest" description="C-terminal hotdog fold" evidence="7">
    <location>
        <begin position="1105"/>
        <end position="1262"/>
    </location>
</feature>
<dbReference type="Pfam" id="PF00550">
    <property type="entry name" value="PP-binding"/>
    <property type="match status" value="1"/>
</dbReference>
<dbReference type="SUPFAM" id="SSF50129">
    <property type="entry name" value="GroES-like"/>
    <property type="match status" value="1"/>
</dbReference>
<dbReference type="GO" id="GO:0016491">
    <property type="term" value="F:oxidoreductase activity"/>
    <property type="evidence" value="ECO:0007669"/>
    <property type="project" value="InterPro"/>
</dbReference>
<dbReference type="GO" id="GO:0004315">
    <property type="term" value="F:3-oxoacyl-[acyl-carrier-protein] synthase activity"/>
    <property type="evidence" value="ECO:0007669"/>
    <property type="project" value="InterPro"/>
</dbReference>
<dbReference type="Gene3D" id="3.40.47.10">
    <property type="match status" value="2"/>
</dbReference>
<dbReference type="Pfam" id="PF13602">
    <property type="entry name" value="ADH_zinc_N_2"/>
    <property type="match status" value="1"/>
</dbReference>
<evidence type="ECO:0000313" key="13">
    <source>
        <dbReference type="Proteomes" id="UP000785200"/>
    </source>
</evidence>
<feature type="domain" description="Carrier" evidence="9">
    <location>
        <begin position="2464"/>
        <end position="2541"/>
    </location>
</feature>
<dbReference type="Pfam" id="PF16197">
    <property type="entry name" value="KAsynt_C_assoc"/>
    <property type="match status" value="1"/>
</dbReference>
<keyword evidence="5" id="KW-0511">Multifunctional enzyme</keyword>
<feature type="compositionally biased region" description="Low complexity" evidence="8">
    <location>
        <begin position="20"/>
        <end position="32"/>
    </location>
</feature>
<dbReference type="SMART" id="SM00826">
    <property type="entry name" value="PKS_DH"/>
    <property type="match status" value="1"/>
</dbReference>
<dbReference type="GO" id="GO:0031177">
    <property type="term" value="F:phosphopantetheine binding"/>
    <property type="evidence" value="ECO:0007669"/>
    <property type="project" value="InterPro"/>
</dbReference>
<evidence type="ECO:0000256" key="7">
    <source>
        <dbReference type="PROSITE-ProRule" id="PRU01363"/>
    </source>
</evidence>
<dbReference type="GO" id="GO:0006633">
    <property type="term" value="P:fatty acid biosynthetic process"/>
    <property type="evidence" value="ECO:0007669"/>
    <property type="project" value="InterPro"/>
</dbReference>
<evidence type="ECO:0000259" key="9">
    <source>
        <dbReference type="PROSITE" id="PS50075"/>
    </source>
</evidence>
<feature type="compositionally biased region" description="Polar residues" evidence="8">
    <location>
        <begin position="1"/>
        <end position="10"/>
    </location>
</feature>
<dbReference type="Gene3D" id="1.10.1200.10">
    <property type="entry name" value="ACP-like"/>
    <property type="match status" value="1"/>
</dbReference>
<feature type="region of interest" description="Disordered" evidence="8">
    <location>
        <begin position="1"/>
        <end position="34"/>
    </location>
</feature>
<keyword evidence="1" id="KW-0596">Phosphopantetheine</keyword>
<evidence type="ECO:0000256" key="1">
    <source>
        <dbReference type="ARBA" id="ARBA00022450"/>
    </source>
</evidence>
<dbReference type="SUPFAM" id="SSF47336">
    <property type="entry name" value="ACP-like"/>
    <property type="match status" value="1"/>
</dbReference>
<dbReference type="Gene3D" id="3.90.180.10">
    <property type="entry name" value="Medium-chain alcohol dehydrogenases, catalytic domain"/>
    <property type="match status" value="1"/>
</dbReference>
<keyword evidence="4" id="KW-0560">Oxidoreductase</keyword>
<dbReference type="PANTHER" id="PTHR43775">
    <property type="entry name" value="FATTY ACID SYNTHASE"/>
    <property type="match status" value="1"/>
</dbReference>
<dbReference type="InterPro" id="IPR014030">
    <property type="entry name" value="Ketoacyl_synth_N"/>
</dbReference>
<dbReference type="InterPro" id="IPR016035">
    <property type="entry name" value="Acyl_Trfase/lysoPLipase"/>
</dbReference>
<dbReference type="CDD" id="cd05195">
    <property type="entry name" value="enoyl_red"/>
    <property type="match status" value="1"/>
</dbReference>
<feature type="active site" description="Proton acceptor; for dehydratase activity" evidence="7">
    <location>
        <position position="972"/>
    </location>
</feature>
<dbReference type="SUPFAM" id="SSF55048">
    <property type="entry name" value="Probable ACP-binding domain of malonyl-CoA ACP transacylase"/>
    <property type="match status" value="1"/>
</dbReference>
<dbReference type="InterPro" id="IPR050091">
    <property type="entry name" value="PKS_NRPS_Biosynth_Enz"/>
</dbReference>
<dbReference type="Pfam" id="PF08240">
    <property type="entry name" value="ADH_N"/>
    <property type="match status" value="1"/>
</dbReference>
<dbReference type="Pfam" id="PF02801">
    <property type="entry name" value="Ketoacyl-synt_C"/>
    <property type="match status" value="1"/>
</dbReference>
<dbReference type="Gene3D" id="3.10.129.110">
    <property type="entry name" value="Polyketide synthase dehydratase"/>
    <property type="match status" value="1"/>
</dbReference>
<evidence type="ECO:0000256" key="4">
    <source>
        <dbReference type="ARBA" id="ARBA00023002"/>
    </source>
</evidence>
<dbReference type="InterPro" id="IPR020806">
    <property type="entry name" value="PKS_PP-bd"/>
</dbReference>
<evidence type="ECO:0000256" key="3">
    <source>
        <dbReference type="ARBA" id="ARBA00022679"/>
    </source>
</evidence>
<feature type="region of interest" description="N-terminal hotdog fold" evidence="7">
    <location>
        <begin position="940"/>
        <end position="1076"/>
    </location>
</feature>
<keyword evidence="3" id="KW-0808">Transferase</keyword>
<dbReference type="Pfam" id="PF00698">
    <property type="entry name" value="Acyl_transf_1"/>
    <property type="match status" value="1"/>
</dbReference>
<feature type="domain" description="PKS/mFAS DH" evidence="11">
    <location>
        <begin position="940"/>
        <end position="1262"/>
    </location>
</feature>
<dbReference type="InterPro" id="IPR011032">
    <property type="entry name" value="GroES-like_sf"/>
</dbReference>
<dbReference type="Gene3D" id="3.40.50.720">
    <property type="entry name" value="NAD(P)-binding Rossmann-like Domain"/>
    <property type="match status" value="2"/>
</dbReference>
<dbReference type="InterPro" id="IPR042104">
    <property type="entry name" value="PKS_dehydratase_sf"/>
</dbReference>
<evidence type="ECO:0000256" key="2">
    <source>
        <dbReference type="ARBA" id="ARBA00022553"/>
    </source>
</evidence>
<dbReference type="SUPFAM" id="SSF51735">
    <property type="entry name" value="NAD(P)-binding Rossmann-fold domains"/>
    <property type="match status" value="2"/>
</dbReference>
<dbReference type="Pfam" id="PF00109">
    <property type="entry name" value="ketoacyl-synt"/>
    <property type="match status" value="1"/>
</dbReference>
<dbReference type="InterPro" id="IPR036291">
    <property type="entry name" value="NAD(P)-bd_dom_sf"/>
</dbReference>
<dbReference type="InterPro" id="IPR036736">
    <property type="entry name" value="ACP-like_sf"/>
</dbReference>
<evidence type="ECO:0000259" key="10">
    <source>
        <dbReference type="PROSITE" id="PS52004"/>
    </source>
</evidence>
<dbReference type="SUPFAM" id="SSF53901">
    <property type="entry name" value="Thiolase-like"/>
    <property type="match status" value="1"/>
</dbReference>
<dbReference type="SUPFAM" id="SSF52151">
    <property type="entry name" value="FabD/lysophospholipase-like"/>
    <property type="match status" value="1"/>
</dbReference>
<dbReference type="InterPro" id="IPR014031">
    <property type="entry name" value="Ketoacyl_synth_C"/>
</dbReference>
<dbReference type="GO" id="GO:0044550">
    <property type="term" value="P:secondary metabolite biosynthetic process"/>
    <property type="evidence" value="ECO:0007669"/>
    <property type="project" value="UniProtKB-ARBA"/>
</dbReference>
<dbReference type="InterPro" id="IPR016036">
    <property type="entry name" value="Malonyl_transacylase_ACP-bd"/>
</dbReference>
<dbReference type="InterPro" id="IPR009081">
    <property type="entry name" value="PP-bd_ACP"/>
</dbReference>
<dbReference type="PROSITE" id="PS52019">
    <property type="entry name" value="PKS_MFAS_DH"/>
    <property type="match status" value="1"/>
</dbReference>
<dbReference type="PROSITE" id="PS52004">
    <property type="entry name" value="KS3_2"/>
    <property type="match status" value="1"/>
</dbReference>
<evidence type="ECO:0000256" key="6">
    <source>
        <dbReference type="ARBA" id="ARBA00023315"/>
    </source>
</evidence>
<keyword evidence="13" id="KW-1185">Reference proteome</keyword>
<dbReference type="InterPro" id="IPR016039">
    <property type="entry name" value="Thiolase-like"/>
</dbReference>
<dbReference type="InterPro" id="IPR013154">
    <property type="entry name" value="ADH-like_N"/>
</dbReference>
<dbReference type="InterPro" id="IPR018201">
    <property type="entry name" value="Ketoacyl_synth_AS"/>
</dbReference>
<dbReference type="InterPro" id="IPR001227">
    <property type="entry name" value="Ac_transferase_dom_sf"/>
</dbReference>
<sequence>MVSSFDNTIAANGDDEHNGHSNGVNGNAAAASDIEHPESEPVAIIGMACRFPQEAADVNGFWETLIEKRSAMTEFPKERMNIDSHYHPDPVHAASVAASETSIFVGAFTNDYQKSIIGKDADNILKYVPTGTSNSIMSNRVSWFFDLRGTSLTLDTACSSSLVAFHLACQDLHNKNAKMAIVSGVNVIHDPESFYRMGAQGFLSPDSRCFSFDHRANGYSRGEGVGTLIIKPLSAALKDGDTIRAVVRGTGVNSDGRTPGITLPSKAAQESLIRSVYASAGLDLKDTGFVEAHGTGTAAGDPLEAGAIAAAWKERNSTTPLYVGALKSNVGHMEGASGVAGLIKSVLILEQGIIPPNIGFEKVNPKILKDQWNIDFPLSPMLWPGSGNRRISINSFGFGGTNAHVVLDDAFHYLKDRAIHGSHVTNGQLPDLEPEQVPTPSHASPRPRLFVWSSPDEAGTRRTAHRYGDFLASKLLSVSEESYLDDLSYTLASKRTVFPYKTYMVSGTKSELVQRLTEENGVPKAQRSKPGAKLGFIFTGQGAQWAQMGIGLFHYSVFKSSIESADSFIKTLDSQFGVLDELQKGAEESLIHHPTVSQTLCTVIQIAFVELLASWNILPARVVGHSSGEIAAAFAAGAISREYAWKVAYYRGVVSASKKVKKGAMLAVGMKEQDLAPYMKKVHGEHDGELVIACFNSPKSLTISGDEFKIDVLKTLLDTDKIFARKLKVVNAYHTSHMKPVAEEYASFIGDDSTFSNGDIETTASDGQPTIYSSVTGKKVSSEVLRTGLYWVSNLISEVRFSQALLEMCSPDTIHGRRRIKNNGDVPLQVLLEVGPHPALQSASKDTLAAQQMSIAYMSTLRRNTDDMLSTMETAGRLFCLGCSVDINSVNGIKTKTSVLHGRPAKMLVDLPGYVFNHSQEYWAESRYSKNFRFRKHPRHDLLGVAALDWNPAEPKWRHHIRLSENPWLNDHKVTQSVVYPGVGYLVMAIEASKQLARSDAQITGFRLRNVSIIAALQVPDLEDGIETMLSMRAAAESSLKASTTWREFSISSFNPEADTWTEHCHGQISTEYETDTGPIDKGREAKGQTKIYTDMLANVSNGCEMPINITELYGDLETIGLKFGPLFRNISTAKVTGKRHGETVATITTPNIAESMPRNYLEPHIIHPATMDSMLQLSLLAFQDLTGGAKITEPLLPVYIQEVWLSAGIGNRPGQEFTSHGSLKRLSPKKLQCDITVWQAGALAVKIRGMHAVPLQRPDTGNALGDRRFCYNIDWQPDVDFLTASAGHTYYEKALDDLAHLDDGKMRMTQEMQLATLVYIRDALNDLDAHPPTSIILPHHEKWLSWMRYWQSKYEKGEVAHQTADWPIIMENPVATKELLARVETESIDGRLLARVGNQIASIVRQETDPLQLLFGDDILEIFYRENFGAAGTEVQLQAYLKSLSHKRSNLKVLEIGAGTGGTSGTVLAGLSPREAGSHMSSLASYTYTDISAGFFEGAKAKFKAWRNVLDFKILDIEKDLASQGFEEGEYDVIVAANYALASEDLFGLPLCFGPLPGWWLGPEPERQLGALLTESNWNTILSKHSFAGTELCLRDSRREGCIHESLIISTALDTSPPTDTIPEVIIVVSPSISSEEVATVLQSSLKYFALSPTTSVIQYMDIYKHDLKNVCCIVLAELDHSVIGLMDEELMRSSKHIITTAGGLIWITKSMIEHPEVAPITGLIRTVRWERDLDESNLVILSFDDPALSPDAIAVQVSKVYEYQFLQKTDQRHAEYAFREGLLEVNRLISSNRVNDFLNSKITKPAAQLKPFGEDNRALALSIRNPGLLNTLEFVDDTGHNGILGPEELEIQVKASGLNFRDVMVAMGEIDDVTVGLEASGVVVRVGEAITDRLKVGTRVMFLSTISGCIQTYARTTQDLAIPIPDNMTFEVAAGIPVTFSTVFYSLVEIGRLSKGESILIHAAAGGVGQAAIELAQHLGAEIYVTVSSEEKKRIIMETYGIPAERIFSSRGLSFSEGIMRATNNRGVDVVLNSLSGEALRKSWECIAPFGRFIEIGKKDIYSNGKLDMFAFSKSATFAAVDLNLLLHLDPKKSGQIGQASLDLWKQGVIHVTTPYNVFSYGQIEEAFRLLQSGKHIGKVVLTANESDVVPAVPPTQTPYRFPPNATYVLPGGLGGIGRSIARWMVSRGAKNLVFLSRSGYSTAKGGGDAEDAVGKLLEELEKHGCTTKVYSCDVSDKKALTKVLDECKESLPPIKGCITGAMQLKDSAFENMSLDAFNAALRPKVQGSYNLHELLPTDMDFFIMLSSVAGLVGNRGQANYAAGNNYQDALARHRVAHGLAATTIDLGNILAVGFMAEHGIGLMEKMTGTTEEAVREDELHSVIEYHIDARHSSSAQVNSQVAIGLVNSSSFKKKGTPEPSFMFHPLFSHLRTTTDDTAGNLDEDSGISIQSLLQSAQSLEEAGGSIVESIVKRLSTTLAMPTEDIDPTKPIHFYGVDSLVAMEFRNWFGKSMASDIPILDIMGNMSIAALSRKIASVSRHVNTASIVEPLAVE</sequence>
<dbReference type="FunFam" id="3.40.50.720:FF:000209">
    <property type="entry name" value="Polyketide synthase Pks12"/>
    <property type="match status" value="1"/>
</dbReference>
<dbReference type="InterPro" id="IPR020843">
    <property type="entry name" value="ER"/>
</dbReference>
<dbReference type="Gene3D" id="3.40.366.10">
    <property type="entry name" value="Malonyl-Coenzyme A Acyl Carrier Protein, domain 2"/>
    <property type="match status" value="1"/>
</dbReference>
<dbReference type="Pfam" id="PF21089">
    <property type="entry name" value="PKS_DH_N"/>
    <property type="match status" value="1"/>
</dbReference>
<dbReference type="SMART" id="SM00823">
    <property type="entry name" value="PKS_PP"/>
    <property type="match status" value="1"/>
</dbReference>
<keyword evidence="6" id="KW-0012">Acyltransferase</keyword>
<dbReference type="Pfam" id="PF08659">
    <property type="entry name" value="KR"/>
    <property type="match status" value="1"/>
</dbReference>
<dbReference type="InterPro" id="IPR020841">
    <property type="entry name" value="PKS_Beta-ketoAc_synthase_dom"/>
</dbReference>
<dbReference type="SMART" id="SM00825">
    <property type="entry name" value="PKS_KS"/>
    <property type="match status" value="1"/>
</dbReference>
<dbReference type="SMART" id="SM00822">
    <property type="entry name" value="PKS_KR"/>
    <property type="match status" value="1"/>
</dbReference>
<dbReference type="SMART" id="SM00827">
    <property type="entry name" value="PKS_AT"/>
    <property type="match status" value="1"/>
</dbReference>
<evidence type="ECO:0000259" key="11">
    <source>
        <dbReference type="PROSITE" id="PS52019"/>
    </source>
</evidence>
<dbReference type="InterPro" id="IPR014043">
    <property type="entry name" value="Acyl_transferase_dom"/>
</dbReference>
<organism evidence="12 13">
    <name type="scientific">Hyphodiscus hymeniophilus</name>
    <dbReference type="NCBI Taxonomy" id="353542"/>
    <lineage>
        <taxon>Eukaryota</taxon>
        <taxon>Fungi</taxon>
        <taxon>Dikarya</taxon>
        <taxon>Ascomycota</taxon>
        <taxon>Pezizomycotina</taxon>
        <taxon>Leotiomycetes</taxon>
        <taxon>Helotiales</taxon>
        <taxon>Hyphodiscaceae</taxon>
        <taxon>Hyphodiscus</taxon>
    </lineage>
</organism>
<feature type="domain" description="Ketosynthase family 3 (KS3)" evidence="10">
    <location>
        <begin position="39"/>
        <end position="409"/>
    </location>
</feature>
<dbReference type="Pfam" id="PF14765">
    <property type="entry name" value="PS-DH"/>
    <property type="match status" value="1"/>
</dbReference>
<dbReference type="InterPro" id="IPR029063">
    <property type="entry name" value="SAM-dependent_MTases_sf"/>
</dbReference>
<proteinExistence type="predicted"/>
<comment type="caution">
    <text evidence="12">The sequence shown here is derived from an EMBL/GenBank/DDBJ whole genome shotgun (WGS) entry which is preliminary data.</text>
</comment>
<dbReference type="SMART" id="SM00829">
    <property type="entry name" value="PKS_ER"/>
    <property type="match status" value="1"/>
</dbReference>
<dbReference type="InterPro" id="IPR013968">
    <property type="entry name" value="PKS_KR"/>
</dbReference>
<keyword evidence="2" id="KW-0597">Phosphoprotein</keyword>